<feature type="transmembrane region" description="Helical" evidence="1">
    <location>
        <begin position="6"/>
        <end position="31"/>
    </location>
</feature>
<keyword evidence="1" id="KW-0812">Transmembrane</keyword>
<keyword evidence="1" id="KW-0472">Membrane</keyword>
<dbReference type="EMBL" id="FWXY01000007">
    <property type="protein sequence ID" value="SMC69571.1"/>
    <property type="molecule type" value="Genomic_DNA"/>
</dbReference>
<reference evidence="2 3" key="1">
    <citation type="submission" date="2017-04" db="EMBL/GenBank/DDBJ databases">
        <authorList>
            <person name="Afonso C.L."/>
            <person name="Miller P.J."/>
            <person name="Scott M.A."/>
            <person name="Spackman E."/>
            <person name="Goraichik I."/>
            <person name="Dimitrov K.M."/>
            <person name="Suarez D.L."/>
            <person name="Swayne D.E."/>
        </authorList>
    </citation>
    <scope>NUCLEOTIDE SEQUENCE [LARGE SCALE GENOMIC DNA]</scope>
    <source>
        <strain evidence="2 3">DSM 3385</strain>
    </source>
</reference>
<evidence type="ECO:0000256" key="1">
    <source>
        <dbReference type="SAM" id="Phobius"/>
    </source>
</evidence>
<evidence type="ECO:0000313" key="2">
    <source>
        <dbReference type="EMBL" id="SMC69571.1"/>
    </source>
</evidence>
<proteinExistence type="predicted"/>
<dbReference type="Proteomes" id="UP000192418">
    <property type="component" value="Unassembled WGS sequence"/>
</dbReference>
<dbReference type="AlphaFoldDB" id="A0A1W2B9V5"/>
<keyword evidence="3" id="KW-1185">Reference proteome</keyword>
<evidence type="ECO:0000313" key="3">
    <source>
        <dbReference type="Proteomes" id="UP000192418"/>
    </source>
</evidence>
<name>A0A1W2B9V5_9BACT</name>
<gene>
    <name evidence="2" type="ORF">SAMN02746065_107166</name>
</gene>
<sequence>MFLCKLLFFSGIFFSAMFFSDLATLVIYGFLSPVNLSYRGEFHPRFFSNSNFSEAPQAPQSIYLVTTLNKKKYEKLCEIKKGACIKASTPNETKSAIGIKAITPSQVIILTGYIEKKFKLGVLALLHAPPEAPRQSVVISTG</sequence>
<keyword evidence="1" id="KW-1133">Transmembrane helix</keyword>
<organism evidence="2 3">
    <name type="scientific">Desulfocicer vacuolatum DSM 3385</name>
    <dbReference type="NCBI Taxonomy" id="1121400"/>
    <lineage>
        <taxon>Bacteria</taxon>
        <taxon>Pseudomonadati</taxon>
        <taxon>Thermodesulfobacteriota</taxon>
        <taxon>Desulfobacteria</taxon>
        <taxon>Desulfobacterales</taxon>
        <taxon>Desulfobacteraceae</taxon>
        <taxon>Desulfocicer</taxon>
    </lineage>
</organism>
<protein>
    <submittedName>
        <fullName evidence="2">Uncharacterized protein</fullName>
    </submittedName>
</protein>
<accession>A0A1W2B9V5</accession>